<organism evidence="1 2">
    <name type="scientific">Streptomyces lasiicapitis</name>
    <dbReference type="NCBI Taxonomy" id="1923961"/>
    <lineage>
        <taxon>Bacteria</taxon>
        <taxon>Bacillati</taxon>
        <taxon>Actinomycetota</taxon>
        <taxon>Actinomycetes</taxon>
        <taxon>Kitasatosporales</taxon>
        <taxon>Streptomycetaceae</taxon>
        <taxon>Streptomyces</taxon>
    </lineage>
</organism>
<keyword evidence="2" id="KW-1185">Reference proteome</keyword>
<reference evidence="2" key="1">
    <citation type="journal article" date="2019" name="Int. J. Syst. Evol. Microbiol.">
        <title>The Global Catalogue of Microorganisms (GCM) 10K type strain sequencing project: providing services to taxonomists for standard genome sequencing and annotation.</title>
        <authorList>
            <consortium name="The Broad Institute Genomics Platform"/>
            <consortium name="The Broad Institute Genome Sequencing Center for Infectious Disease"/>
            <person name="Wu L."/>
            <person name="Ma J."/>
        </authorList>
    </citation>
    <scope>NUCLEOTIDE SEQUENCE [LARGE SCALE GENOMIC DNA]</scope>
    <source>
        <strain evidence="2">CGMCC 4.7349</strain>
    </source>
</reference>
<evidence type="ECO:0000313" key="2">
    <source>
        <dbReference type="Proteomes" id="UP000656881"/>
    </source>
</evidence>
<dbReference type="EMBL" id="BMNG01000011">
    <property type="protein sequence ID" value="GGO49687.1"/>
    <property type="molecule type" value="Genomic_DNA"/>
</dbReference>
<dbReference type="Proteomes" id="UP000656881">
    <property type="component" value="Unassembled WGS sequence"/>
</dbReference>
<proteinExistence type="predicted"/>
<name>A0ABQ2MCY2_9ACTN</name>
<dbReference type="RefSeq" id="WP_229697192.1">
    <property type="nucleotide sequence ID" value="NZ_BMNG01000011.1"/>
</dbReference>
<gene>
    <name evidence="1" type="ORF">GCM10012286_48210</name>
</gene>
<protein>
    <submittedName>
        <fullName evidence="1">Plasmid replication initiator protein</fullName>
    </submittedName>
</protein>
<comment type="caution">
    <text evidence="1">The sequence shown here is derived from an EMBL/GenBank/DDBJ whole genome shotgun (WGS) entry which is preliminary data.</text>
</comment>
<dbReference type="InterPro" id="IPR046828">
    <property type="entry name" value="RepSA"/>
</dbReference>
<sequence>MSAEFGINSRPEPALQRSATALSRSAELAREQRLQALSEEDRDLIRLVHEPYFARWLEQIKAIGGCAHPVYLAGSTVTCEATSGEVLASYSTDQEPGERLALRCRNRRGSVCAPCSWLHAGDTYQLVRSGLVGGKSVPDAVRERPRLFVTLTAPGFGSVHRAADGERCRPRREDPRCEHGRPQGCDLAHTDRDSLVGLPLCVDCYDYVGHVLWHAHAGRLWDRFTTGVRRHLATVAGIPRSRLGAHVVVSFAKVAEYQQRAAVHFHAVVRLDGPAGPEDQPPEWATEELLAEAVTAAVGAASVRVPESDAYGTELLGFGAQLDVRPIRAFGDDQGLSDDAVAAYVAKYVTKGAADTGTGLDHAVSGLHEIRAAAVSGHVRALMGTCWRLGGLAELRHLRLRAWAHTLGYRGHVLTKSRRYSTTYTALRAQRADHQRGGPDPLDDPDTVTEASWRYVGSGYTPGAALLAASIAEELTQSRRLYAEALEDDRAYGREEMP</sequence>
<accession>A0ABQ2MCY2</accession>
<dbReference type="Pfam" id="PF20199">
    <property type="entry name" value="RepSA"/>
    <property type="match status" value="1"/>
</dbReference>
<evidence type="ECO:0000313" key="1">
    <source>
        <dbReference type="EMBL" id="GGO49687.1"/>
    </source>
</evidence>